<dbReference type="InterPro" id="IPR000182">
    <property type="entry name" value="GNAT_dom"/>
</dbReference>
<gene>
    <name evidence="2" type="ORF">bsdE14_26280</name>
</gene>
<dbReference type="InterPro" id="IPR051531">
    <property type="entry name" value="N-acetyltransferase"/>
</dbReference>
<proteinExistence type="predicted"/>
<dbReference type="PANTHER" id="PTHR43792:SF13">
    <property type="entry name" value="ACETYLTRANSFERASE"/>
    <property type="match status" value="1"/>
</dbReference>
<comment type="caution">
    <text evidence="2">The sequence shown here is derived from an EMBL/GenBank/DDBJ whole genome shotgun (WGS) entry which is preliminary data.</text>
</comment>
<evidence type="ECO:0000259" key="1">
    <source>
        <dbReference type="Pfam" id="PF13302"/>
    </source>
</evidence>
<dbReference type="Proteomes" id="UP001208567">
    <property type="component" value="Unassembled WGS sequence"/>
</dbReference>
<dbReference type="EMBL" id="BRXR01000001">
    <property type="protein sequence ID" value="GLC31218.1"/>
    <property type="molecule type" value="Genomic_DNA"/>
</dbReference>
<dbReference type="PANTHER" id="PTHR43792">
    <property type="entry name" value="GNAT FAMILY, PUTATIVE (AFU_ORTHOLOGUE AFUA_3G00765)-RELATED-RELATED"/>
    <property type="match status" value="1"/>
</dbReference>
<dbReference type="SUPFAM" id="SSF55729">
    <property type="entry name" value="Acyl-CoA N-acyltransferases (Nat)"/>
    <property type="match status" value="1"/>
</dbReference>
<accession>A0ABQ5N7I4</accession>
<reference evidence="2 3" key="1">
    <citation type="journal article" date="2024" name="Int. J. Syst. Evol. Microbiol.">
        <title>Clostridium omnivorum sp. nov., isolated from anoxic soil under the treatment of reductive soil disinfestation.</title>
        <authorList>
            <person name="Ueki A."/>
            <person name="Tonouchi A."/>
            <person name="Kaku N."/>
            <person name="Honma S."/>
            <person name="Ueki K."/>
        </authorList>
    </citation>
    <scope>NUCLEOTIDE SEQUENCE [LARGE SCALE GENOMIC DNA]</scope>
    <source>
        <strain evidence="2 3">E14</strain>
    </source>
</reference>
<evidence type="ECO:0000313" key="2">
    <source>
        <dbReference type="EMBL" id="GLC31218.1"/>
    </source>
</evidence>
<protein>
    <submittedName>
        <fullName evidence="2">N-acetyltransferase</fullName>
    </submittedName>
</protein>
<dbReference type="InterPro" id="IPR016181">
    <property type="entry name" value="Acyl_CoA_acyltransferase"/>
</dbReference>
<feature type="domain" description="N-acetyltransferase" evidence="1">
    <location>
        <begin position="10"/>
        <end position="154"/>
    </location>
</feature>
<keyword evidence="3" id="KW-1185">Reference proteome</keyword>
<sequence length="169" mass="19280">MDKRVLESERLLLKPLSYKELSYISDNDIERIENLIDPEAIFDFVKIAISKKLVKMKNVDEKSHEWYTYWLIIDKSNQKGVGFIGFKGVPDENGFSEVGYSIASSCRRNGYMTQALSMLINWAANFENCKGITATKVLKGNIGSNNVLKNCKFKLISSTSEVNNYILEF</sequence>
<dbReference type="RefSeq" id="WP_264850495.1">
    <property type="nucleotide sequence ID" value="NZ_BRXR01000001.1"/>
</dbReference>
<dbReference type="Gene3D" id="3.40.630.30">
    <property type="match status" value="1"/>
</dbReference>
<dbReference type="Pfam" id="PF13302">
    <property type="entry name" value="Acetyltransf_3"/>
    <property type="match status" value="1"/>
</dbReference>
<evidence type="ECO:0000313" key="3">
    <source>
        <dbReference type="Proteomes" id="UP001208567"/>
    </source>
</evidence>
<name>A0ABQ5N7I4_9CLOT</name>
<organism evidence="2 3">
    <name type="scientific">Clostridium omnivorum</name>
    <dbReference type="NCBI Taxonomy" id="1604902"/>
    <lineage>
        <taxon>Bacteria</taxon>
        <taxon>Bacillati</taxon>
        <taxon>Bacillota</taxon>
        <taxon>Clostridia</taxon>
        <taxon>Eubacteriales</taxon>
        <taxon>Clostridiaceae</taxon>
        <taxon>Clostridium</taxon>
    </lineage>
</organism>